<sequence length="370" mass="42452">MNRSSNKSSNQQLNISKISGKSSDKFGDTFQTNGDISETLQFETQAARVIERTWLAYRDKQMFRLLKHAICAAEYSLSKEILRKVAPQESNLLNDPIFNVKIKFRFAGSEFPPFIVFKIFAQTHEGKRAKYLTGKEMIKASSPAAIESCNQMGNRQYYNLVIYDRLQQESNGKIADKDSIVCLKDYMQYESVLDDLPAYVGGRSNQWRKLNLSDLPRYTVFYDVLNYAFNKKMTSNLEKNMPILLRPPVNPDIQLEQIQLISKLEIPDDSFNPSISYLNSSNYKSSLSQVSSRRSKNALSKVSKMKKAYQIARSETLTTDVDIPSSGKYSESFKVPEELNDDFEAEVKNLYMWTKNLSINDDYLSDAIKF</sequence>
<evidence type="ECO:0000313" key="1">
    <source>
        <dbReference type="EMBL" id="RNA18367.1"/>
    </source>
</evidence>
<protein>
    <submittedName>
        <fullName evidence="1">Uncharacterized protein</fullName>
    </submittedName>
</protein>
<dbReference type="OrthoDB" id="10006090at2759"/>
<dbReference type="PANTHER" id="PTHR33504">
    <property type="entry name" value="NADH DEHYDROGENASE (UBIQUINONE) 1 BETA SUBCOMPLEX, 4"/>
    <property type="match status" value="1"/>
</dbReference>
<organism evidence="1 2">
    <name type="scientific">Brachionus plicatilis</name>
    <name type="common">Marine rotifer</name>
    <name type="synonym">Brachionus muelleri</name>
    <dbReference type="NCBI Taxonomy" id="10195"/>
    <lineage>
        <taxon>Eukaryota</taxon>
        <taxon>Metazoa</taxon>
        <taxon>Spiralia</taxon>
        <taxon>Gnathifera</taxon>
        <taxon>Rotifera</taxon>
        <taxon>Eurotatoria</taxon>
        <taxon>Monogononta</taxon>
        <taxon>Pseudotrocha</taxon>
        <taxon>Ploima</taxon>
        <taxon>Brachionidae</taxon>
        <taxon>Brachionus</taxon>
    </lineage>
</organism>
<dbReference type="AlphaFoldDB" id="A0A3M7R434"/>
<dbReference type="Proteomes" id="UP000276133">
    <property type="component" value="Unassembled WGS sequence"/>
</dbReference>
<comment type="caution">
    <text evidence="1">The sequence shown here is derived from an EMBL/GenBank/DDBJ whole genome shotgun (WGS) entry which is preliminary data.</text>
</comment>
<proteinExistence type="predicted"/>
<accession>A0A3M7R434</accession>
<reference evidence="1 2" key="1">
    <citation type="journal article" date="2018" name="Sci. Rep.">
        <title>Genomic signatures of local adaptation to the degree of environmental predictability in rotifers.</title>
        <authorList>
            <person name="Franch-Gras L."/>
            <person name="Hahn C."/>
            <person name="Garcia-Roger E.M."/>
            <person name="Carmona M.J."/>
            <person name="Serra M."/>
            <person name="Gomez A."/>
        </authorList>
    </citation>
    <scope>NUCLEOTIDE SEQUENCE [LARGE SCALE GENOMIC DNA]</scope>
    <source>
        <strain evidence="1">HYR1</strain>
    </source>
</reference>
<dbReference type="PANTHER" id="PTHR33504:SF1">
    <property type="entry name" value="FAMILY WITH SEQUENCE SIMILARITY 90, MEMBER A1B"/>
    <property type="match status" value="1"/>
</dbReference>
<keyword evidence="2" id="KW-1185">Reference proteome</keyword>
<evidence type="ECO:0000313" key="2">
    <source>
        <dbReference type="Proteomes" id="UP000276133"/>
    </source>
</evidence>
<name>A0A3M7R434_BRAPC</name>
<gene>
    <name evidence="1" type="ORF">BpHYR1_005345</name>
</gene>
<dbReference type="EMBL" id="REGN01004252">
    <property type="protein sequence ID" value="RNA18367.1"/>
    <property type="molecule type" value="Genomic_DNA"/>
</dbReference>